<organism evidence="1 2">
    <name type="scientific">Spiroplasma mirum ATCC 29335</name>
    <dbReference type="NCBI Taxonomy" id="838561"/>
    <lineage>
        <taxon>Bacteria</taxon>
        <taxon>Bacillati</taxon>
        <taxon>Mycoplasmatota</taxon>
        <taxon>Mollicutes</taxon>
        <taxon>Entomoplasmatales</taxon>
        <taxon>Spiroplasmataceae</taxon>
        <taxon>Spiroplasma</taxon>
    </lineage>
</organism>
<dbReference type="KEGG" id="smir:SMM_0672"/>
<evidence type="ECO:0000313" key="2">
    <source>
        <dbReference type="Proteomes" id="UP000019260"/>
    </source>
</evidence>
<dbReference type="EMBL" id="CP006720">
    <property type="protein sequence ID" value="AHI58133.1"/>
    <property type="molecule type" value="Genomic_DNA"/>
</dbReference>
<evidence type="ECO:0000313" key="1">
    <source>
        <dbReference type="EMBL" id="AHI58133.1"/>
    </source>
</evidence>
<dbReference type="RefSeq" id="WP_025317453.1">
    <property type="nucleotide sequence ID" value="NZ_CP002082.1"/>
</dbReference>
<dbReference type="AlphaFoldDB" id="W0GLR3"/>
<dbReference type="Proteomes" id="UP000019260">
    <property type="component" value="Chromosome"/>
</dbReference>
<dbReference type="STRING" id="838561.P344_04025"/>
<dbReference type="PATRIC" id="fig|838561.3.peg.768"/>
<reference evidence="1 2" key="1">
    <citation type="submission" date="2013-09" db="EMBL/GenBank/DDBJ databases">
        <title>Complete genome sequence of Spiroplasma mirum suckling mouse cataract agent.</title>
        <authorList>
            <person name="Landry C.A."/>
            <person name="Bastian F.O."/>
            <person name="Thune R.L."/>
        </authorList>
    </citation>
    <scope>NUCLEOTIDE SEQUENCE [LARGE SCALE GENOMIC DNA]</scope>
    <source>
        <strain evidence="1 2">SMCA</strain>
    </source>
</reference>
<sequence length="87" mass="9721">MTRGHLENANVELLHGKLLVLITTDGTTWQPAKTIDDIMQAKDLTASGENLQFNVSNKTDDSLSVTTNDNLTIWLNSWLIIKKNIIN</sequence>
<gene>
    <name evidence="1" type="ORF">P344_04025</name>
</gene>
<keyword evidence="2" id="KW-1185">Reference proteome</keyword>
<dbReference type="HOGENOM" id="CLU_2481736_0_0_14"/>
<protein>
    <submittedName>
        <fullName evidence="1">Uncharacterized protein</fullName>
    </submittedName>
</protein>
<dbReference type="KEGG" id="smia:P344_04025"/>
<accession>W0GLR3</accession>
<name>W0GLR3_9MOLU</name>
<proteinExistence type="predicted"/>